<comment type="catalytic activity">
    <reaction evidence="10">
        <text>a quinol + 2 Fe(III)-[cytochrome c](out) = a quinone + 2 Fe(II)-[cytochrome c](out) + 2 H(+)(out)</text>
        <dbReference type="Rhea" id="RHEA:11484"/>
        <dbReference type="Rhea" id="RHEA-COMP:10350"/>
        <dbReference type="Rhea" id="RHEA-COMP:14399"/>
        <dbReference type="ChEBI" id="CHEBI:15378"/>
        <dbReference type="ChEBI" id="CHEBI:24646"/>
        <dbReference type="ChEBI" id="CHEBI:29033"/>
        <dbReference type="ChEBI" id="CHEBI:29034"/>
        <dbReference type="ChEBI" id="CHEBI:132124"/>
        <dbReference type="EC" id="7.1.1.8"/>
    </reaction>
</comment>
<evidence type="ECO:0000256" key="3">
    <source>
        <dbReference type="ARBA" id="ARBA00022714"/>
    </source>
</evidence>
<evidence type="ECO:0000256" key="11">
    <source>
        <dbReference type="RuleBase" id="RU004497"/>
    </source>
</evidence>
<dbReference type="PRINTS" id="PR00162">
    <property type="entry name" value="RIESKE"/>
</dbReference>
<protein>
    <recommendedName>
        <fullName evidence="10">Ubiquinol-cytochrome c reductase iron-sulfur subunit</fullName>
        <ecNumber evidence="10">7.1.1.8</ecNumber>
    </recommendedName>
</protein>
<reference evidence="13" key="1">
    <citation type="submission" date="2006-04" db="EMBL/GenBank/DDBJ databases">
        <authorList>
            <person name="Seshadri R."/>
            <person name="Federici B.A."/>
        </authorList>
    </citation>
    <scope>NUCLEOTIDE SEQUENCE [LARGE SCALE GENOMIC DNA]</scope>
</reference>
<dbReference type="GO" id="GO:0046872">
    <property type="term" value="F:metal ion binding"/>
    <property type="evidence" value="ECO:0007669"/>
    <property type="project" value="UniProtKB-KW"/>
</dbReference>
<dbReference type="InterPro" id="IPR017941">
    <property type="entry name" value="Rieske_2Fe-2S"/>
</dbReference>
<comment type="miscellaneous">
    <text evidence="10">The Rieske protein is a high potential 2Fe-2S protein.</text>
</comment>
<dbReference type="Proteomes" id="UP000054075">
    <property type="component" value="Unassembled WGS sequence"/>
</dbReference>
<gene>
    <name evidence="13" type="primary">petA</name>
    <name evidence="13" type="ORF">RICGR_1316</name>
</gene>
<dbReference type="PROSITE" id="PS51296">
    <property type="entry name" value="RIESKE"/>
    <property type="match status" value="1"/>
</dbReference>
<organism evidence="13 14">
    <name type="scientific">Rickettsiella grylli</name>
    <dbReference type="NCBI Taxonomy" id="59196"/>
    <lineage>
        <taxon>Bacteria</taxon>
        <taxon>Pseudomonadati</taxon>
        <taxon>Pseudomonadota</taxon>
        <taxon>Gammaproteobacteria</taxon>
        <taxon>Legionellales</taxon>
        <taxon>Coxiellaceae</taxon>
        <taxon>Rickettsiella</taxon>
    </lineage>
</organism>
<dbReference type="SUPFAM" id="SSF50022">
    <property type="entry name" value="ISP domain"/>
    <property type="match status" value="1"/>
</dbReference>
<keyword evidence="7" id="KW-0411">Iron-sulfur</keyword>
<keyword evidence="2 10" id="KW-0812">Transmembrane</keyword>
<evidence type="ECO:0000259" key="12">
    <source>
        <dbReference type="PROSITE" id="PS51296"/>
    </source>
</evidence>
<keyword evidence="10" id="KW-0813">Transport</keyword>
<dbReference type="PANTHER" id="PTHR10134">
    <property type="entry name" value="CYTOCHROME B-C1 COMPLEX SUBUNIT RIESKE, MITOCHONDRIAL"/>
    <property type="match status" value="1"/>
</dbReference>
<dbReference type="STRING" id="59196.RICGR_1316"/>
<evidence type="ECO:0000313" key="14">
    <source>
        <dbReference type="Proteomes" id="UP000054075"/>
    </source>
</evidence>
<dbReference type="InterPro" id="IPR036922">
    <property type="entry name" value="Rieske_2Fe-2S_sf"/>
</dbReference>
<name>A8PPJ6_9COXI</name>
<accession>A8PPJ6</accession>
<evidence type="ECO:0000256" key="9">
    <source>
        <dbReference type="ARBA" id="ARBA00023157"/>
    </source>
</evidence>
<comment type="caution">
    <text evidence="13">The sequence shown here is derived from an EMBL/GenBank/DDBJ whole genome shotgun (WGS) entry which is preliminary data.</text>
</comment>
<feature type="domain" description="Rieske" evidence="12">
    <location>
        <begin position="84"/>
        <end position="185"/>
    </location>
</feature>
<dbReference type="EC" id="7.1.1.8" evidence="10"/>
<evidence type="ECO:0000256" key="5">
    <source>
        <dbReference type="ARBA" id="ARBA00022989"/>
    </source>
</evidence>
<dbReference type="GO" id="GO:0051537">
    <property type="term" value="F:2 iron, 2 sulfur cluster binding"/>
    <property type="evidence" value="ECO:0007669"/>
    <property type="project" value="UniProtKB-KW"/>
</dbReference>
<keyword evidence="14" id="KW-1185">Reference proteome</keyword>
<dbReference type="OrthoDB" id="9767869at2"/>
<dbReference type="InterPro" id="IPR006317">
    <property type="entry name" value="Ubiquinol_cyt_c_Rdtase_Fe-S-su"/>
</dbReference>
<comment type="subcellular location">
    <subcellularLocation>
        <location evidence="1">Membrane</location>
        <topology evidence="1">Single-pass membrane protein</topology>
    </subcellularLocation>
</comment>
<evidence type="ECO:0000256" key="1">
    <source>
        <dbReference type="ARBA" id="ARBA00004167"/>
    </source>
</evidence>
<dbReference type="AlphaFoldDB" id="A8PPJ6"/>
<dbReference type="eggNOG" id="COG0723">
    <property type="taxonomic scope" value="Bacteria"/>
</dbReference>
<comment type="cofactor">
    <cofactor evidence="10">
        <name>[2Fe-2S] cluster</name>
        <dbReference type="ChEBI" id="CHEBI:190135"/>
    </cofactor>
    <text evidence="10">Binds 1 [2Fe-2S] cluster per subunit.</text>
</comment>
<keyword evidence="8 10" id="KW-0472">Membrane</keyword>
<dbReference type="EMBL" id="AAQJ02000001">
    <property type="protein sequence ID" value="EDP45761.1"/>
    <property type="molecule type" value="Genomic_DNA"/>
</dbReference>
<dbReference type="NCBIfam" id="TIGR01416">
    <property type="entry name" value="Rieske_proteo"/>
    <property type="match status" value="1"/>
</dbReference>
<keyword evidence="13" id="KW-0560">Oxidoreductase</keyword>
<evidence type="ECO:0000313" key="13">
    <source>
        <dbReference type="EMBL" id="EDP45761.1"/>
    </source>
</evidence>
<evidence type="ECO:0000256" key="7">
    <source>
        <dbReference type="ARBA" id="ARBA00023014"/>
    </source>
</evidence>
<dbReference type="GO" id="GO:0008121">
    <property type="term" value="F:quinol-cytochrome-c reductase activity"/>
    <property type="evidence" value="ECO:0007669"/>
    <property type="project" value="UniProtKB-EC"/>
</dbReference>
<reference evidence="13" key="2">
    <citation type="submission" date="2007-10" db="EMBL/GenBank/DDBJ databases">
        <authorList>
            <person name="Myers G.S."/>
        </authorList>
    </citation>
    <scope>NUCLEOTIDE SEQUENCE [LARGE SCALE GENOMIC DNA]</scope>
</reference>
<dbReference type="Pfam" id="PF00355">
    <property type="entry name" value="Rieske"/>
    <property type="match status" value="1"/>
</dbReference>
<dbReference type="InterPro" id="IPR014349">
    <property type="entry name" value="Rieske_Fe-S_prot"/>
</dbReference>
<sequence length="193" mass="21715">MEENRRQLFTVIVALMSGFGLAAISVVPFIASLQPAIETREQSTQSSVEVNLSHLAPGHAMVVNWENKPVWIIRRTQTMLDNLWKIHALLRDPNSLTAEQPAYTHNEYRSLNPEYLILIGLCTHLGCSAQFKPIQGELSRNWPGGFYCPCHGSRFDLAGRVMKNVPAPTNLKIPPYRFINEHTLLIGENPTLV</sequence>
<dbReference type="InterPro" id="IPR005805">
    <property type="entry name" value="Rieske_Fe-S_prot_C"/>
</dbReference>
<evidence type="ECO:0000256" key="8">
    <source>
        <dbReference type="ARBA" id="ARBA00023136"/>
    </source>
</evidence>
<keyword evidence="5 10" id="KW-1133">Transmembrane helix</keyword>
<evidence type="ECO:0000256" key="4">
    <source>
        <dbReference type="ARBA" id="ARBA00022723"/>
    </source>
</evidence>
<comment type="subunit">
    <text evidence="11">The main subunits of complex b-c1 are: cytochrome b, cytochrome c1 and the Rieske protein.</text>
</comment>
<dbReference type="CDD" id="cd03470">
    <property type="entry name" value="Rieske_cytochrome_bc1"/>
    <property type="match status" value="1"/>
</dbReference>
<keyword evidence="10" id="KW-0249">Electron transport</keyword>
<dbReference type="RefSeq" id="WP_006034749.1">
    <property type="nucleotide sequence ID" value="NZ_AAQJ02000001.1"/>
</dbReference>
<keyword evidence="4" id="KW-0479">Metal-binding</keyword>
<evidence type="ECO:0000256" key="10">
    <source>
        <dbReference type="RuleBase" id="RU004494"/>
    </source>
</evidence>
<dbReference type="Gene3D" id="2.102.10.10">
    <property type="entry name" value="Rieske [2Fe-2S] iron-sulphur domain"/>
    <property type="match status" value="1"/>
</dbReference>
<keyword evidence="3" id="KW-0001">2Fe-2S</keyword>
<feature type="transmembrane region" description="Helical" evidence="10">
    <location>
        <begin position="7"/>
        <end position="31"/>
    </location>
</feature>
<dbReference type="GO" id="GO:0016491">
    <property type="term" value="F:oxidoreductase activity"/>
    <property type="evidence" value="ECO:0007669"/>
    <property type="project" value="UniProtKB-KW"/>
</dbReference>
<dbReference type="GO" id="GO:0016020">
    <property type="term" value="C:membrane"/>
    <property type="evidence" value="ECO:0007669"/>
    <property type="project" value="UniProtKB-SubCell"/>
</dbReference>
<evidence type="ECO:0000256" key="6">
    <source>
        <dbReference type="ARBA" id="ARBA00023004"/>
    </source>
</evidence>
<keyword evidence="6" id="KW-0408">Iron</keyword>
<keyword evidence="9" id="KW-1015">Disulfide bond</keyword>
<proteinExistence type="predicted"/>
<evidence type="ECO:0000256" key="2">
    <source>
        <dbReference type="ARBA" id="ARBA00022692"/>
    </source>
</evidence>